<dbReference type="EMBL" id="LODT01000037">
    <property type="protein sequence ID" value="KYQ90709.1"/>
    <property type="molecule type" value="Genomic_DNA"/>
</dbReference>
<dbReference type="CDD" id="cd04692">
    <property type="entry name" value="NUDIX_Hydrolase"/>
    <property type="match status" value="1"/>
</dbReference>
<organism evidence="2 3">
    <name type="scientific">Tieghemostelium lacteum</name>
    <name type="common">Slime mold</name>
    <name type="synonym">Dictyostelium lacteum</name>
    <dbReference type="NCBI Taxonomy" id="361077"/>
    <lineage>
        <taxon>Eukaryota</taxon>
        <taxon>Amoebozoa</taxon>
        <taxon>Evosea</taxon>
        <taxon>Eumycetozoa</taxon>
        <taxon>Dictyostelia</taxon>
        <taxon>Dictyosteliales</taxon>
        <taxon>Raperosteliaceae</taxon>
        <taxon>Tieghemostelium</taxon>
    </lineage>
</organism>
<dbReference type="GO" id="GO:0004452">
    <property type="term" value="F:isopentenyl-diphosphate delta-isomerase activity"/>
    <property type="evidence" value="ECO:0007669"/>
    <property type="project" value="TreeGrafter"/>
</dbReference>
<dbReference type="FunCoup" id="A0A151Z9T4">
    <property type="interactions" value="1"/>
</dbReference>
<reference evidence="2 3" key="1">
    <citation type="submission" date="2015-12" db="EMBL/GenBank/DDBJ databases">
        <title>Dictyostelia acquired genes for synthesis and detection of signals that induce cell-type specialization by lateral gene transfer from prokaryotes.</title>
        <authorList>
            <person name="Gloeckner G."/>
            <person name="Schaap P."/>
        </authorList>
    </citation>
    <scope>NUCLEOTIDE SEQUENCE [LARGE SCALE GENOMIC DNA]</scope>
    <source>
        <strain evidence="2 3">TK</strain>
    </source>
</reference>
<dbReference type="OrthoDB" id="510307at2759"/>
<keyword evidence="3" id="KW-1185">Reference proteome</keyword>
<dbReference type="Pfam" id="PF00293">
    <property type="entry name" value="NUDIX"/>
    <property type="match status" value="1"/>
</dbReference>
<comment type="caution">
    <text evidence="2">The sequence shown here is derived from an EMBL/GenBank/DDBJ whole genome shotgun (WGS) entry which is preliminary data.</text>
</comment>
<dbReference type="InterPro" id="IPR000086">
    <property type="entry name" value="NUDIX_hydrolase_dom"/>
</dbReference>
<dbReference type="InterPro" id="IPR015797">
    <property type="entry name" value="NUDIX_hydrolase-like_dom_sf"/>
</dbReference>
<sequence>MSTEERIDVLDENGNSLGYSEPRSVVHSKGLWHRVVHVWIVDSDGKLLIQRRSNNKESFPGYWDNSSAGHIEAGQTSKDAAIRELNEELGILHSVNDLELLFTYNKQYVLRSGKYLDNEIADVYLITYTFPFDLSKLTLQVEEVSDVKLIPHHELLQMVVDLSPTFVPLFDSSKSSFEKSVYYQLFEILEKRYPTKQ</sequence>
<dbReference type="SUPFAM" id="SSF55811">
    <property type="entry name" value="Nudix"/>
    <property type="match status" value="1"/>
</dbReference>
<dbReference type="Proteomes" id="UP000076078">
    <property type="component" value="Unassembled WGS sequence"/>
</dbReference>
<dbReference type="GO" id="GO:0005737">
    <property type="term" value="C:cytoplasm"/>
    <property type="evidence" value="ECO:0007669"/>
    <property type="project" value="TreeGrafter"/>
</dbReference>
<dbReference type="OMA" id="RADCHAQ"/>
<dbReference type="PANTHER" id="PTHR10885">
    <property type="entry name" value="ISOPENTENYL-DIPHOSPHATE DELTA-ISOMERASE"/>
    <property type="match status" value="1"/>
</dbReference>
<feature type="domain" description="Nudix hydrolase" evidence="1">
    <location>
        <begin position="31"/>
        <end position="172"/>
    </location>
</feature>
<evidence type="ECO:0000259" key="1">
    <source>
        <dbReference type="PROSITE" id="PS51462"/>
    </source>
</evidence>
<proteinExistence type="predicted"/>
<dbReference type="AlphaFoldDB" id="A0A151Z9T4"/>
<dbReference type="PANTHER" id="PTHR10885:SF20">
    <property type="entry name" value="NUDIX HYDROLASE DOMAIN-CONTAINING PROTEIN"/>
    <property type="match status" value="1"/>
</dbReference>
<dbReference type="PROSITE" id="PS51462">
    <property type="entry name" value="NUDIX"/>
    <property type="match status" value="1"/>
</dbReference>
<gene>
    <name evidence="2" type="ORF">DLAC_09344</name>
</gene>
<accession>A0A151Z9T4</accession>
<evidence type="ECO:0000313" key="2">
    <source>
        <dbReference type="EMBL" id="KYQ90709.1"/>
    </source>
</evidence>
<dbReference type="STRING" id="361077.A0A151Z9T4"/>
<dbReference type="Gene3D" id="3.90.79.10">
    <property type="entry name" value="Nucleoside Triphosphate Pyrophosphohydrolase"/>
    <property type="match status" value="1"/>
</dbReference>
<name>A0A151Z9T4_TIELA</name>
<dbReference type="InParanoid" id="A0A151Z9T4"/>
<evidence type="ECO:0000313" key="3">
    <source>
        <dbReference type="Proteomes" id="UP000076078"/>
    </source>
</evidence>
<dbReference type="GO" id="GO:0009240">
    <property type="term" value="P:isopentenyl diphosphate biosynthetic process"/>
    <property type="evidence" value="ECO:0007669"/>
    <property type="project" value="TreeGrafter"/>
</dbReference>
<protein>
    <recommendedName>
        <fullName evidence="1">Nudix hydrolase domain-containing protein</fullName>
    </recommendedName>
</protein>